<feature type="compositionally biased region" description="Low complexity" evidence="1">
    <location>
        <begin position="609"/>
        <end position="620"/>
    </location>
</feature>
<feature type="region of interest" description="Disordered" evidence="1">
    <location>
        <begin position="1"/>
        <end position="27"/>
    </location>
</feature>
<dbReference type="InterPro" id="IPR044690">
    <property type="entry name" value="CAS_plant"/>
</dbReference>
<dbReference type="Gene3D" id="3.40.250.10">
    <property type="entry name" value="Rhodanese-like domain"/>
    <property type="match status" value="1"/>
</dbReference>
<feature type="region of interest" description="Disordered" evidence="1">
    <location>
        <begin position="494"/>
        <end position="666"/>
    </location>
</feature>
<dbReference type="InterPro" id="IPR036873">
    <property type="entry name" value="Rhodanese-like_dom_sf"/>
</dbReference>
<proteinExistence type="predicted"/>
<sequence>MQGIPQTVASHTAPRAPIRHPGRGARPYRSVRRLHLLRAAPDGATLELPAPEAASDILNEAMDATAQATQAVGAAPDPSLLQSAGGGTSTFSLPSAPDLRGLQESGGAALQGTRESLERAFQGLGETAGGAAAALKGLTGSAADAVQGLTGTVADAVQNLTGSTSDAVQGLAQGSSSAVTEEARLAAEQLAATRESLVGSVARYYDLLPPEAQSLLGAGGSALLQAAQWTAQSPPAAAGALLLPTFLLWRATRGGFSGTLSAEDLAAALAAPGKGGILVVDIREAGTRASEGIPDLGDGEGCAAVALSVPTLDPGLVKKLADPQGVALRTLGLEIARLKALQRGTKLVILDSRNDARAKAVARAAYAAGARRAYFLKGGFRAWRAAGLSVGRGSDYERGALGSAASAARRLAARPLGVALALGAGALSLGAALDPRATLRFLGVTGLEVQLVLRALSYDSPQAALRDLGGLGRGVAGLLAAPGGAARKLAAALPGGGQGTRALPGVQAGGPGAAQPEAAGTREARREGAGTGSSRERPAAARPAGAGATPVVGTLDTVDVPEAPATTTAEAERGGAGSRVDQGGVESERAGSRQGGAAASLREGGRTSAGEAALAGDGAAPSKDPVLDPSKEVPTPEAAGNLDVPSNPRGSRTTSGEEGADKTAGH</sequence>
<protein>
    <recommendedName>
        <fullName evidence="2">Rhodanese domain-containing protein</fullName>
    </recommendedName>
</protein>
<dbReference type="SMART" id="SM00450">
    <property type="entry name" value="RHOD"/>
    <property type="match status" value="1"/>
</dbReference>
<evidence type="ECO:0000256" key="1">
    <source>
        <dbReference type="SAM" id="MobiDB-lite"/>
    </source>
</evidence>
<dbReference type="PANTHER" id="PTHR34209:SF1">
    <property type="entry name" value="CALCIUM SENSING RECEPTOR, CHLOROPLASTIC"/>
    <property type="match status" value="1"/>
</dbReference>
<dbReference type="GO" id="GO:0071277">
    <property type="term" value="P:cellular response to calcium ion"/>
    <property type="evidence" value="ECO:0007669"/>
    <property type="project" value="InterPro"/>
</dbReference>
<feature type="domain" description="Rhodanese" evidence="2">
    <location>
        <begin position="273"/>
        <end position="392"/>
    </location>
</feature>
<name>A0A1D1ZUV5_AUXPR</name>
<gene>
    <name evidence="3" type="ORF">g.8210</name>
</gene>
<feature type="region of interest" description="Disordered" evidence="1">
    <location>
        <begin position="76"/>
        <end position="110"/>
    </location>
</feature>
<feature type="compositionally biased region" description="Polar residues" evidence="1">
    <location>
        <begin position="1"/>
        <end position="10"/>
    </location>
</feature>
<dbReference type="AlphaFoldDB" id="A0A1D1ZUV5"/>
<dbReference type="GO" id="GO:0090333">
    <property type="term" value="P:regulation of stomatal closure"/>
    <property type="evidence" value="ECO:0007669"/>
    <property type="project" value="InterPro"/>
</dbReference>
<reference evidence="3" key="1">
    <citation type="submission" date="2015-08" db="EMBL/GenBank/DDBJ databases">
        <authorList>
            <person name="Babu N.S."/>
            <person name="Beckwith C.J."/>
            <person name="Beseler K.G."/>
            <person name="Brison A."/>
            <person name="Carone J.V."/>
            <person name="Caskin T.P."/>
            <person name="Diamond M."/>
            <person name="Durham M.E."/>
            <person name="Foxe J.M."/>
            <person name="Go M."/>
            <person name="Henderson B.A."/>
            <person name="Jones I.B."/>
            <person name="McGettigan J.A."/>
            <person name="Micheletti S.J."/>
            <person name="Nasrallah M.E."/>
            <person name="Ortiz D."/>
            <person name="Piller C.R."/>
            <person name="Privatt S.R."/>
            <person name="Schneider S.L."/>
            <person name="Sharp S."/>
            <person name="Smith T.C."/>
            <person name="Stanton J.D."/>
            <person name="Ullery H.E."/>
            <person name="Wilson R.J."/>
            <person name="Serrano M.G."/>
            <person name="Buck G."/>
            <person name="Lee V."/>
            <person name="Wang Y."/>
            <person name="Carvalho R."/>
            <person name="Voegtly L."/>
            <person name="Shi R."/>
            <person name="Duckworth R."/>
            <person name="Johnson A."/>
            <person name="Loviza R."/>
            <person name="Walstead R."/>
            <person name="Shah Z."/>
            <person name="Kiflezghi M."/>
            <person name="Wade K."/>
            <person name="Ball S.L."/>
            <person name="Bradley K.W."/>
            <person name="Asai D.J."/>
            <person name="Bowman C.A."/>
            <person name="Russell D.A."/>
            <person name="Pope W.H."/>
            <person name="Jacobs-Sera D."/>
            <person name="Hendrix R.W."/>
            <person name="Hatfull G.F."/>
        </authorList>
    </citation>
    <scope>NUCLEOTIDE SEQUENCE</scope>
</reference>
<dbReference type="PANTHER" id="PTHR34209">
    <property type="entry name" value="RHODANESE/CELL CYCLE CONTROL PHOSPHATASE SUPERFAMILY PROTEIN"/>
    <property type="match status" value="1"/>
</dbReference>
<dbReference type="GO" id="GO:0009704">
    <property type="term" value="P:de-etiolation"/>
    <property type="evidence" value="ECO:0007669"/>
    <property type="project" value="InterPro"/>
</dbReference>
<feature type="compositionally biased region" description="Basic and acidic residues" evidence="1">
    <location>
        <begin position="520"/>
        <end position="539"/>
    </location>
</feature>
<dbReference type="PROSITE" id="PS50206">
    <property type="entry name" value="RHODANESE_3"/>
    <property type="match status" value="1"/>
</dbReference>
<accession>A0A1D1ZUV5</accession>
<feature type="compositionally biased region" description="Low complexity" evidence="1">
    <location>
        <begin position="540"/>
        <end position="554"/>
    </location>
</feature>
<organism evidence="3">
    <name type="scientific">Auxenochlorella protothecoides</name>
    <name type="common">Green microalga</name>
    <name type="synonym">Chlorella protothecoides</name>
    <dbReference type="NCBI Taxonomy" id="3075"/>
    <lineage>
        <taxon>Eukaryota</taxon>
        <taxon>Viridiplantae</taxon>
        <taxon>Chlorophyta</taxon>
        <taxon>core chlorophytes</taxon>
        <taxon>Trebouxiophyceae</taxon>
        <taxon>Chlorellales</taxon>
        <taxon>Chlorellaceae</taxon>
        <taxon>Auxenochlorella</taxon>
    </lineage>
</organism>
<dbReference type="InterPro" id="IPR001763">
    <property type="entry name" value="Rhodanese-like_dom"/>
</dbReference>
<evidence type="ECO:0000313" key="3">
    <source>
        <dbReference type="EMBL" id="JAT70709.1"/>
    </source>
</evidence>
<dbReference type="EMBL" id="GDKF01007913">
    <property type="protein sequence ID" value="JAT70709.1"/>
    <property type="molecule type" value="Transcribed_RNA"/>
</dbReference>
<evidence type="ECO:0000259" key="2">
    <source>
        <dbReference type="PROSITE" id="PS50206"/>
    </source>
</evidence>
<dbReference type="SUPFAM" id="SSF52821">
    <property type="entry name" value="Rhodanese/Cell cycle control phosphatase"/>
    <property type="match status" value="1"/>
</dbReference>